<dbReference type="InterPro" id="IPR040079">
    <property type="entry name" value="Glutathione_S-Trfase"/>
</dbReference>
<dbReference type="SFLD" id="SFLDS00019">
    <property type="entry name" value="Glutathione_Transferase_(cytos"/>
    <property type="match status" value="1"/>
</dbReference>
<proteinExistence type="inferred from homology"/>
<dbReference type="InterPro" id="IPR010987">
    <property type="entry name" value="Glutathione-S-Trfase_C-like"/>
</dbReference>
<feature type="domain" description="GST N-terminal" evidence="2">
    <location>
        <begin position="1"/>
        <end position="82"/>
    </location>
</feature>
<evidence type="ECO:0000259" key="3">
    <source>
        <dbReference type="PROSITE" id="PS50405"/>
    </source>
</evidence>
<dbReference type="SUPFAM" id="SSF47616">
    <property type="entry name" value="GST C-terminal domain-like"/>
    <property type="match status" value="1"/>
</dbReference>
<dbReference type="STRING" id="317619.GCA_000332315_00237"/>
<protein>
    <submittedName>
        <fullName evidence="4">Glutathione S-transferase</fullName>
    </submittedName>
</protein>
<accession>A0A0M2PVL6</accession>
<dbReference type="CDD" id="cd03056">
    <property type="entry name" value="GST_N_4"/>
    <property type="match status" value="1"/>
</dbReference>
<comment type="caution">
    <text evidence="4">The sequence shown here is derived from an EMBL/GenBank/DDBJ whole genome shotgun (WGS) entry which is preliminary data.</text>
</comment>
<dbReference type="SFLD" id="SFLDG01151">
    <property type="entry name" value="Main.2:_Nu-like"/>
    <property type="match status" value="1"/>
</dbReference>
<dbReference type="InterPro" id="IPR004045">
    <property type="entry name" value="Glutathione_S-Trfase_N"/>
</dbReference>
<evidence type="ECO:0000259" key="2">
    <source>
        <dbReference type="PROSITE" id="PS50404"/>
    </source>
</evidence>
<dbReference type="Gene3D" id="1.20.1050.10">
    <property type="match status" value="1"/>
</dbReference>
<dbReference type="AlphaFoldDB" id="A0A0M2PVL6"/>
<organism evidence="4 5">
    <name type="scientific">Prochlorothrix hollandica PCC 9006 = CALU 1027</name>
    <dbReference type="NCBI Taxonomy" id="317619"/>
    <lineage>
        <taxon>Bacteria</taxon>
        <taxon>Bacillati</taxon>
        <taxon>Cyanobacteriota</taxon>
        <taxon>Cyanophyceae</taxon>
        <taxon>Prochlorotrichales</taxon>
        <taxon>Prochlorotrichaceae</taxon>
        <taxon>Prochlorothrix</taxon>
    </lineage>
</organism>
<evidence type="ECO:0000256" key="1">
    <source>
        <dbReference type="RuleBase" id="RU003494"/>
    </source>
</evidence>
<keyword evidence="5" id="KW-1185">Reference proteome</keyword>
<dbReference type="Pfam" id="PF00043">
    <property type="entry name" value="GST_C"/>
    <property type="match status" value="1"/>
</dbReference>
<dbReference type="Gene3D" id="3.40.30.10">
    <property type="entry name" value="Glutaredoxin"/>
    <property type="match status" value="1"/>
</dbReference>
<dbReference type="PANTHER" id="PTHR44051:SF2">
    <property type="entry name" value="HYPOTHETICAL GLUTATHIONE S-TRANSFERASE LIKE PROTEIN"/>
    <property type="match status" value="1"/>
</dbReference>
<dbReference type="InterPro" id="IPR036249">
    <property type="entry name" value="Thioredoxin-like_sf"/>
</dbReference>
<feature type="domain" description="GST C-terminal" evidence="3">
    <location>
        <begin position="84"/>
        <end position="203"/>
    </location>
</feature>
<dbReference type="Pfam" id="PF02798">
    <property type="entry name" value="GST_N"/>
    <property type="match status" value="1"/>
</dbReference>
<reference evidence="4" key="1">
    <citation type="submission" date="2012-04" db="EMBL/GenBank/DDBJ databases">
        <authorList>
            <person name="Borisov I.G."/>
            <person name="Ivanikova N.V."/>
            <person name="Pinevich A.V."/>
        </authorList>
    </citation>
    <scope>NUCLEOTIDE SEQUENCE</scope>
    <source>
        <strain evidence="4">CALU 1027</strain>
    </source>
</reference>
<dbReference type="InterPro" id="IPR036282">
    <property type="entry name" value="Glutathione-S-Trfase_C_sf"/>
</dbReference>
<dbReference type="SUPFAM" id="SSF52833">
    <property type="entry name" value="Thioredoxin-like"/>
    <property type="match status" value="1"/>
</dbReference>
<dbReference type="SFLD" id="SFLDG00358">
    <property type="entry name" value="Main_(cytGST)"/>
    <property type="match status" value="1"/>
</dbReference>
<dbReference type="GO" id="GO:0016740">
    <property type="term" value="F:transferase activity"/>
    <property type="evidence" value="ECO:0007669"/>
    <property type="project" value="UniProtKB-KW"/>
</dbReference>
<dbReference type="PROSITE" id="PS50404">
    <property type="entry name" value="GST_NTER"/>
    <property type="match status" value="1"/>
</dbReference>
<gene>
    <name evidence="4" type="ORF">PROH_07585</name>
</gene>
<comment type="similarity">
    <text evidence="1">Belongs to the GST superfamily.</text>
</comment>
<dbReference type="PANTHER" id="PTHR44051">
    <property type="entry name" value="GLUTATHIONE S-TRANSFERASE-RELATED"/>
    <property type="match status" value="1"/>
</dbReference>
<name>A0A0M2PVL6_PROHO</name>
<dbReference type="RefSeq" id="WP_026099213.1">
    <property type="nucleotide sequence ID" value="NZ_KB235933.1"/>
</dbReference>
<evidence type="ECO:0000313" key="4">
    <source>
        <dbReference type="EMBL" id="KKJ00481.1"/>
    </source>
</evidence>
<dbReference type="OrthoDB" id="465590at2"/>
<dbReference type="PROSITE" id="PS50405">
    <property type="entry name" value="GST_CTER"/>
    <property type="match status" value="1"/>
</dbReference>
<dbReference type="InterPro" id="IPR004046">
    <property type="entry name" value="GST_C"/>
</dbReference>
<evidence type="ECO:0000313" key="5">
    <source>
        <dbReference type="Proteomes" id="UP000034681"/>
    </source>
</evidence>
<dbReference type="Proteomes" id="UP000034681">
    <property type="component" value="Unassembled WGS sequence"/>
</dbReference>
<sequence>MYKVFGDILSGNCYKIKLLMQFLDIEHEWVHVDILTSETHTEEFKRMNPNARIPVIELGDGKYLWESNAILNYLAESTEFLPQEKYKKAKVLQWQFFEQYSHEPYIATARYINKYLGLPKEREAEYHAKQIGGHKALSVMEKHLVENQFFLGASATIADISLYAYTHVADEGGFDLSEYVNIQRWFRDFESIPGYIKMTRGNA</sequence>
<dbReference type="EMBL" id="AJTX02000004">
    <property type="protein sequence ID" value="KKJ00481.1"/>
    <property type="molecule type" value="Genomic_DNA"/>
</dbReference>